<dbReference type="InterPro" id="IPR026870">
    <property type="entry name" value="Zinc_ribbon_dom"/>
</dbReference>
<gene>
    <name evidence="3" type="ORF">E7272_14190</name>
</gene>
<dbReference type="EMBL" id="SVER01000067">
    <property type="protein sequence ID" value="MBE5920970.1"/>
    <property type="molecule type" value="Genomic_DNA"/>
</dbReference>
<evidence type="ECO:0000256" key="1">
    <source>
        <dbReference type="SAM" id="Phobius"/>
    </source>
</evidence>
<reference evidence="3" key="1">
    <citation type="submission" date="2019-04" db="EMBL/GenBank/DDBJ databases">
        <title>Evolution of Biomass-Degrading Anaerobic Consortia Revealed by Metagenomics.</title>
        <authorList>
            <person name="Peng X."/>
        </authorList>
    </citation>
    <scope>NUCLEOTIDE SEQUENCE</scope>
    <source>
        <strain evidence="3">SIG311</strain>
    </source>
</reference>
<proteinExistence type="predicted"/>
<evidence type="ECO:0000313" key="3">
    <source>
        <dbReference type="EMBL" id="MBE5920970.1"/>
    </source>
</evidence>
<feature type="domain" description="Zinc-ribbon" evidence="2">
    <location>
        <begin position="2"/>
        <end position="23"/>
    </location>
</feature>
<sequence length="359" mass="40105">MYCRKCGRKILDDSSFCSFCGEKILSIDDNVNVLNTNTRSNNNLSNEHQMENESCKTTNIIDANSSSDINRFKCSACGKDCNHVEVVDGFDFCDECKNNYTLLLETHSVIAQHYFNNIHNDNMPSSLKQKLLHLMTSCNNNLNNNSGSGTVYSHNNNPGINTIYTQNNISKIHIRIAIAMLIGVVVIFCIAGISSNNEVNEKAAADEAFDAELNEYSAYNGQIFVKPGYERVCPLTVKTSGTYDYYVYLDYIGAPDYSTTSRETDGTSNHESDMSFYIKGGETLDIDIPIGKYDFYYCSGETFYGPEDKFGSSSSYYKADTVFTFYTDDEYYQGASVTLYTVANGNMDTDPIDAADFPN</sequence>
<keyword evidence="1" id="KW-0812">Transmembrane</keyword>
<accession>A0A927YMN4</accession>
<comment type="caution">
    <text evidence="3">The sequence shown here is derived from an EMBL/GenBank/DDBJ whole genome shotgun (WGS) entry which is preliminary data.</text>
</comment>
<feature type="transmembrane region" description="Helical" evidence="1">
    <location>
        <begin position="172"/>
        <end position="193"/>
    </location>
</feature>
<protein>
    <submittedName>
        <fullName evidence="3">Zinc ribbon domain-containing protein</fullName>
    </submittedName>
</protein>
<dbReference type="Pfam" id="PF13240">
    <property type="entry name" value="Zn_Ribbon_1"/>
    <property type="match status" value="1"/>
</dbReference>
<organism evidence="3 4">
    <name type="scientific">Pseudobutyrivibrio ruminis</name>
    <dbReference type="NCBI Taxonomy" id="46206"/>
    <lineage>
        <taxon>Bacteria</taxon>
        <taxon>Bacillati</taxon>
        <taxon>Bacillota</taxon>
        <taxon>Clostridia</taxon>
        <taxon>Lachnospirales</taxon>
        <taxon>Lachnospiraceae</taxon>
        <taxon>Pseudobutyrivibrio</taxon>
    </lineage>
</organism>
<evidence type="ECO:0000313" key="4">
    <source>
        <dbReference type="Proteomes" id="UP000766246"/>
    </source>
</evidence>
<name>A0A927YMN4_9FIRM</name>
<dbReference type="Proteomes" id="UP000766246">
    <property type="component" value="Unassembled WGS sequence"/>
</dbReference>
<keyword evidence="1" id="KW-1133">Transmembrane helix</keyword>
<dbReference type="AlphaFoldDB" id="A0A927YMN4"/>
<evidence type="ECO:0000259" key="2">
    <source>
        <dbReference type="Pfam" id="PF13240"/>
    </source>
</evidence>
<keyword evidence="1" id="KW-0472">Membrane</keyword>